<organism evidence="6 7">
    <name type="scientific">Lacticaseibacillus thailandensis DSM 22698 = JCM 13996</name>
    <dbReference type="NCBI Taxonomy" id="1423810"/>
    <lineage>
        <taxon>Bacteria</taxon>
        <taxon>Bacillati</taxon>
        <taxon>Bacillota</taxon>
        <taxon>Bacilli</taxon>
        <taxon>Lactobacillales</taxon>
        <taxon>Lactobacillaceae</taxon>
        <taxon>Lacticaseibacillus</taxon>
    </lineage>
</organism>
<comment type="similarity">
    <text evidence="1">Belongs to the bacterial solute-binding protein 5 family.</text>
</comment>
<dbReference type="STRING" id="1423810.FD19_GL000484"/>
<evidence type="ECO:0000259" key="5">
    <source>
        <dbReference type="Pfam" id="PF00496"/>
    </source>
</evidence>
<dbReference type="PATRIC" id="fig|1423810.4.peg.495"/>
<dbReference type="InterPro" id="IPR030678">
    <property type="entry name" value="Peptide/Ni-bd"/>
</dbReference>
<dbReference type="PIRSF" id="PIRSF002741">
    <property type="entry name" value="MppA"/>
    <property type="match status" value="1"/>
</dbReference>
<dbReference type="Gene3D" id="3.10.105.10">
    <property type="entry name" value="Dipeptide-binding Protein, Domain 3"/>
    <property type="match status" value="1"/>
</dbReference>
<evidence type="ECO:0000256" key="3">
    <source>
        <dbReference type="ARBA" id="ARBA00022729"/>
    </source>
</evidence>
<dbReference type="GO" id="GO:0015833">
    <property type="term" value="P:peptide transport"/>
    <property type="evidence" value="ECO:0007669"/>
    <property type="project" value="TreeGrafter"/>
</dbReference>
<dbReference type="PROSITE" id="PS51257">
    <property type="entry name" value="PROKAR_LIPOPROTEIN"/>
    <property type="match status" value="1"/>
</dbReference>
<evidence type="ECO:0000313" key="7">
    <source>
        <dbReference type="Proteomes" id="UP000051789"/>
    </source>
</evidence>
<evidence type="ECO:0000313" key="6">
    <source>
        <dbReference type="EMBL" id="KRM88193.1"/>
    </source>
</evidence>
<dbReference type="RefSeq" id="WP_056969032.1">
    <property type="nucleotide sequence ID" value="NZ_AYZK01000001.1"/>
</dbReference>
<gene>
    <name evidence="6" type="ORF">FD19_GL000484</name>
</gene>
<keyword evidence="7" id="KW-1185">Reference proteome</keyword>
<dbReference type="GO" id="GO:1904680">
    <property type="term" value="F:peptide transmembrane transporter activity"/>
    <property type="evidence" value="ECO:0007669"/>
    <property type="project" value="TreeGrafter"/>
</dbReference>
<evidence type="ECO:0000256" key="2">
    <source>
        <dbReference type="ARBA" id="ARBA00022448"/>
    </source>
</evidence>
<dbReference type="GO" id="GO:0042597">
    <property type="term" value="C:periplasmic space"/>
    <property type="evidence" value="ECO:0007669"/>
    <property type="project" value="UniProtKB-ARBA"/>
</dbReference>
<dbReference type="Gene3D" id="3.40.190.10">
    <property type="entry name" value="Periplasmic binding protein-like II"/>
    <property type="match status" value="1"/>
</dbReference>
<proteinExistence type="inferred from homology"/>
<dbReference type="Pfam" id="PF00496">
    <property type="entry name" value="SBP_bac_5"/>
    <property type="match status" value="1"/>
</dbReference>
<dbReference type="PANTHER" id="PTHR30290">
    <property type="entry name" value="PERIPLASMIC BINDING COMPONENT OF ABC TRANSPORTER"/>
    <property type="match status" value="1"/>
</dbReference>
<dbReference type="InterPro" id="IPR039424">
    <property type="entry name" value="SBP_5"/>
</dbReference>
<name>A0A0R2C8R7_9LACO</name>
<feature type="domain" description="Solute-binding protein family 5" evidence="5">
    <location>
        <begin position="107"/>
        <end position="500"/>
    </location>
</feature>
<feature type="signal peptide" evidence="4">
    <location>
        <begin position="1"/>
        <end position="22"/>
    </location>
</feature>
<dbReference type="InterPro" id="IPR000914">
    <property type="entry name" value="SBP_5_dom"/>
</dbReference>
<evidence type="ECO:0000256" key="1">
    <source>
        <dbReference type="ARBA" id="ARBA00005695"/>
    </source>
</evidence>
<dbReference type="PANTHER" id="PTHR30290:SF9">
    <property type="entry name" value="OLIGOPEPTIDE-BINDING PROTEIN APPA"/>
    <property type="match status" value="1"/>
</dbReference>
<dbReference type="EMBL" id="AYZK01000001">
    <property type="protein sequence ID" value="KRM88193.1"/>
    <property type="molecule type" value="Genomic_DNA"/>
</dbReference>
<dbReference type="AlphaFoldDB" id="A0A0R2C8R7"/>
<reference evidence="6 7" key="1">
    <citation type="journal article" date="2015" name="Genome Announc.">
        <title>Expanding the biotechnology potential of lactobacilli through comparative genomics of 213 strains and associated genera.</title>
        <authorList>
            <person name="Sun Z."/>
            <person name="Harris H.M."/>
            <person name="McCann A."/>
            <person name="Guo C."/>
            <person name="Argimon S."/>
            <person name="Zhang W."/>
            <person name="Yang X."/>
            <person name="Jeffery I.B."/>
            <person name="Cooney J.C."/>
            <person name="Kagawa T.F."/>
            <person name="Liu W."/>
            <person name="Song Y."/>
            <person name="Salvetti E."/>
            <person name="Wrobel A."/>
            <person name="Rasinkangas P."/>
            <person name="Parkhill J."/>
            <person name="Rea M.C."/>
            <person name="O'Sullivan O."/>
            <person name="Ritari J."/>
            <person name="Douillard F.P."/>
            <person name="Paul Ross R."/>
            <person name="Yang R."/>
            <person name="Briner A.E."/>
            <person name="Felis G.E."/>
            <person name="de Vos W.M."/>
            <person name="Barrangou R."/>
            <person name="Klaenhammer T.R."/>
            <person name="Caufield P.W."/>
            <person name="Cui Y."/>
            <person name="Zhang H."/>
            <person name="O'Toole P.W."/>
        </authorList>
    </citation>
    <scope>NUCLEOTIDE SEQUENCE [LARGE SCALE GENOMIC DNA]</scope>
    <source>
        <strain evidence="6 7">DSM 22698</strain>
    </source>
</reference>
<dbReference type="GO" id="GO:0043190">
    <property type="term" value="C:ATP-binding cassette (ABC) transporter complex"/>
    <property type="evidence" value="ECO:0007669"/>
    <property type="project" value="InterPro"/>
</dbReference>
<evidence type="ECO:0000256" key="4">
    <source>
        <dbReference type="SAM" id="SignalP"/>
    </source>
</evidence>
<keyword evidence="2" id="KW-0813">Transport</keyword>
<comment type="caution">
    <text evidence="6">The sequence shown here is derived from an EMBL/GenBank/DDBJ whole genome shotgun (WGS) entry which is preliminary data.</text>
</comment>
<sequence length="590" mass="65666">MKKRSKYMAGAMTAVLALTLAACGSKSSSSTKSASSAVKTATTNSKKAVKGGTLSVAEVSDSPIAGIFAPELSDNASDSDFMQFATESLFGVGKDYKYTNKGAATLKLNRKAKTATIKIKKNVRWSDGKPVVAKDVEYAYEIIANKDSKSSRYTDSLQNIKGMAAYHTGAAKTISGITEPDGDNGKTVVLHFQQMKPGMKQSGNGYIWENAEPYHYLKDVPFADLAKSSKVRKHPVTFGPFKFSKVVSGQSVEFTRNKYYYKGTPKLSKIDIEVLATSKAVTAIKSKKYDIVLGMPAAQYKNYKNAKGYTMLGQKALEYTYLGFNLGKYDAKTSTNVMNKNAKMSNRSLRQAMLYALNLNQVAKKFYPGVRTRATTLIPPAFSKYHLNATGYNLNLKKAKSLLNKAGYKLGKDGYRTDPNGKKLTIHFAVMQGDDTTDAMYQDFIQQWKKIGLRVKLTTGRAIEFNAFYNKIENNTSDYDVFAAAWQLSSEPSPMDLYSKDAPYNFSRFTSKKNTALLNKIDSEKSFNTAYRVKAFKQWQRYMLKEAPVAPLMYTITVYPTSNRVKNFAISPADKEYLQWQDVEVTSNSR</sequence>
<dbReference type="CDD" id="cd08510">
    <property type="entry name" value="PBP2_Lactococcal_OppA_like"/>
    <property type="match status" value="1"/>
</dbReference>
<accession>A0A0R2C8R7</accession>
<keyword evidence="3 4" id="KW-0732">Signal</keyword>
<dbReference type="Proteomes" id="UP000051789">
    <property type="component" value="Unassembled WGS sequence"/>
</dbReference>
<feature type="chain" id="PRO_5039164713" evidence="4">
    <location>
        <begin position="23"/>
        <end position="590"/>
    </location>
</feature>
<dbReference type="SUPFAM" id="SSF53850">
    <property type="entry name" value="Periplasmic binding protein-like II"/>
    <property type="match status" value="1"/>
</dbReference>
<protein>
    <submittedName>
        <fullName evidence="6">Oligopeptide ABC transporter substrate-binding protein</fullName>
    </submittedName>
</protein>